<reference evidence="2" key="1">
    <citation type="journal article" date="2022" name="Int. J. Mol. Sci.">
        <title>Draft Genome of Tanacetum Coccineum: Genomic Comparison of Closely Related Tanacetum-Family Plants.</title>
        <authorList>
            <person name="Yamashiro T."/>
            <person name="Shiraishi A."/>
            <person name="Nakayama K."/>
            <person name="Satake H."/>
        </authorList>
    </citation>
    <scope>NUCLEOTIDE SEQUENCE</scope>
</reference>
<comment type="caution">
    <text evidence="2">The sequence shown here is derived from an EMBL/GenBank/DDBJ whole genome shotgun (WGS) entry which is preliminary data.</text>
</comment>
<reference evidence="2" key="2">
    <citation type="submission" date="2022-01" db="EMBL/GenBank/DDBJ databases">
        <authorList>
            <person name="Yamashiro T."/>
            <person name="Shiraishi A."/>
            <person name="Satake H."/>
            <person name="Nakayama K."/>
        </authorList>
    </citation>
    <scope>NUCLEOTIDE SEQUENCE</scope>
</reference>
<evidence type="ECO:0000256" key="1">
    <source>
        <dbReference type="SAM" id="MobiDB-lite"/>
    </source>
</evidence>
<dbReference type="InterPro" id="IPR004242">
    <property type="entry name" value="Transposase_21"/>
</dbReference>
<protein>
    <recommendedName>
        <fullName evidence="4">Transposase family Tnp2 protein</fullName>
    </recommendedName>
</protein>
<dbReference type="PANTHER" id="PTHR10775">
    <property type="entry name" value="OS08G0208400 PROTEIN"/>
    <property type="match status" value="1"/>
</dbReference>
<dbReference type="PANTHER" id="PTHR10775:SF185">
    <property type="entry name" value="OS08G0208400 PROTEIN"/>
    <property type="match status" value="1"/>
</dbReference>
<keyword evidence="3" id="KW-1185">Reference proteome</keyword>
<evidence type="ECO:0008006" key="4">
    <source>
        <dbReference type="Google" id="ProtNLM"/>
    </source>
</evidence>
<dbReference type="Proteomes" id="UP001151760">
    <property type="component" value="Unassembled WGS sequence"/>
</dbReference>
<proteinExistence type="predicted"/>
<name>A0ABQ4Y9P6_9ASTR</name>
<evidence type="ECO:0000313" key="3">
    <source>
        <dbReference type="Proteomes" id="UP001151760"/>
    </source>
</evidence>
<organism evidence="2 3">
    <name type="scientific">Tanacetum coccineum</name>
    <dbReference type="NCBI Taxonomy" id="301880"/>
    <lineage>
        <taxon>Eukaryota</taxon>
        <taxon>Viridiplantae</taxon>
        <taxon>Streptophyta</taxon>
        <taxon>Embryophyta</taxon>
        <taxon>Tracheophyta</taxon>
        <taxon>Spermatophyta</taxon>
        <taxon>Magnoliopsida</taxon>
        <taxon>eudicotyledons</taxon>
        <taxon>Gunneridae</taxon>
        <taxon>Pentapetalae</taxon>
        <taxon>asterids</taxon>
        <taxon>campanulids</taxon>
        <taxon>Asterales</taxon>
        <taxon>Asteraceae</taxon>
        <taxon>Asteroideae</taxon>
        <taxon>Anthemideae</taxon>
        <taxon>Anthemidinae</taxon>
        <taxon>Tanacetum</taxon>
    </lineage>
</organism>
<gene>
    <name evidence="2" type="ORF">Tco_0706961</name>
</gene>
<dbReference type="Pfam" id="PF02992">
    <property type="entry name" value="Transposase_21"/>
    <property type="match status" value="3"/>
</dbReference>
<evidence type="ECO:0000313" key="2">
    <source>
        <dbReference type="EMBL" id="GJS74120.1"/>
    </source>
</evidence>
<accession>A0ABQ4Y9P6</accession>
<feature type="region of interest" description="Disordered" evidence="1">
    <location>
        <begin position="50"/>
        <end position="69"/>
    </location>
</feature>
<dbReference type="EMBL" id="BQNB010010207">
    <property type="protein sequence ID" value="GJS74120.1"/>
    <property type="molecule type" value="Genomic_DNA"/>
</dbReference>
<sequence>MRHGFDLGYKTWVHHGEPDLPPPPPVIDNTRQPQMSDMTALLNDLSYIPPNNEHNEPTQGDIGETSNEPTQATRNEFEELYASANEELYPGCDYVTRLDFMAKFTYFKVKGKLTDSIFNEMLEFFQNVFPISKGYKLPPSYYAIKKTFKTIGLGYESIHACEHDCCLFRGDDNKDLDFCPVCNTSRWKDSNTPGKKVPKKVLRYFPIIPRLQRLYKSSHTAKEMIWHATGKCTEPGKMQHPVDGRAWKNFDTKYPNFAKEPRNVRLGLAADGFNPFGNLSQAYSMWPVILTTYNLPSWLCMKESSFMLTLLIPGPKSPGKDIDVYLRPLIEDLKFVWVEWARLQGMPYHGEPALPPPPPVIDNTRQPQMSDMTALLNDLSYIPPNNEHNEPTKGDIGKTSNEPTQDTRNEFEELYTSANEELYPGCDYATRFDFMEKFTYFKLPPSYYAIKKTFKTIGLGYELIHACEHDCCLFRGDDNKDLDFCPMCNTSRWKDSNTSGKKVPKKVLRYFPIIPRLKRLYKSSHTAKEMIWHAIGKCTEPGKMQHPVDGRAWKNLDTKYPNFAKEPRNVRLGLAADGFNPFGNLSQAYSMWPVILTTYNLPSWLCMKESSFMLTLLIPGPKSPGKDIHVYLRPLIEDLKFVWVEWARLQGMPYHGEPALPPPPPVIDNTRQPQMSDMTALLNDLSYIPPNNEHNEPTQGDIGETSNEPTQATRNEFEELYSSANEALYPGCDHVTRLDFMAKFTYFKLPPSYYAIKKTFKTIGLGYELIHACEHDCCLFRGDDNKDLDLCPMCNTSRWKDSNTSGKKVPKKVLRYFPIIFRLKRLYKSSHTAKEMIWHGIGKCTEPGKMQHPVDGRAWKNFDTKYPNFAKEPRNVRLGLAADGFNPFGNLSQAYSMWPVILTTYNLPPWLCMKESSFMLTLLIHGPKSPGKDIHVYLRPLIEDLKVLWDRKGVETIDVASRQKFNMRAMVLWTINDFPARSSLSGWSGQGYKACLTCNEDTPYVRVLSKTSYVGHGRFLKKPHKWRSSREFNGQTDNRDSPKEFGRDKILAQLDRLPTRLTGKHPSYGGMKIKCNVVVELN</sequence>